<gene>
    <name evidence="1" type="ORF">C9J47_10655</name>
</gene>
<accession>A0A2T3L9V1</accession>
<proteinExistence type="predicted"/>
<keyword evidence="2" id="KW-1185">Reference proteome</keyword>
<evidence type="ECO:0000313" key="1">
    <source>
        <dbReference type="EMBL" id="PSV47733.1"/>
    </source>
</evidence>
<reference evidence="1 2" key="1">
    <citation type="submission" date="2018-03" db="EMBL/GenBank/DDBJ databases">
        <title>Whole genome sequencing of Histamine producing bacteria.</title>
        <authorList>
            <person name="Butler K."/>
        </authorList>
    </citation>
    <scope>NUCLEOTIDE SEQUENCE [LARGE SCALE GENOMIC DNA]</scope>
    <source>
        <strain evidence="1 2">ATCC 19614</strain>
    </source>
</reference>
<dbReference type="Proteomes" id="UP000241803">
    <property type="component" value="Unassembled WGS sequence"/>
</dbReference>
<name>A0A2T3L9V1_9GAMM</name>
<comment type="caution">
    <text evidence="1">The sequence shown here is derived from an EMBL/GenBank/DDBJ whole genome shotgun (WGS) entry which is preliminary data.</text>
</comment>
<organism evidence="1 2">
    <name type="scientific">Photobacterium indicum</name>
    <dbReference type="NCBI Taxonomy" id="81447"/>
    <lineage>
        <taxon>Bacteria</taxon>
        <taxon>Pseudomonadati</taxon>
        <taxon>Pseudomonadota</taxon>
        <taxon>Gammaproteobacteria</taxon>
        <taxon>Vibrionales</taxon>
        <taxon>Vibrionaceae</taxon>
        <taxon>Photobacterium</taxon>
    </lineage>
</organism>
<evidence type="ECO:0000313" key="2">
    <source>
        <dbReference type="Proteomes" id="UP000241803"/>
    </source>
</evidence>
<dbReference type="AlphaFoldDB" id="A0A2T3L9V1"/>
<sequence>MKNNLQTYLSSPPQLSEIEDSFEYSNVQLPPIHQDSFKILQRRFVLKDASPTYRMEQEHNFRVFKSADYEEQIAKMDMVM</sequence>
<protein>
    <submittedName>
        <fullName evidence="1">Uncharacterized protein</fullName>
    </submittedName>
</protein>
<dbReference type="EMBL" id="PYOC01000003">
    <property type="protein sequence ID" value="PSV47733.1"/>
    <property type="molecule type" value="Genomic_DNA"/>
</dbReference>